<dbReference type="Pfam" id="PF00406">
    <property type="entry name" value="ADK"/>
    <property type="match status" value="1"/>
</dbReference>
<keyword evidence="2 5" id="KW-0545">Nucleotide biosynthesis</keyword>
<dbReference type="RefSeq" id="WP_130154018.1">
    <property type="nucleotide sequence ID" value="NZ_SCFB01000005.1"/>
</dbReference>
<dbReference type="Proteomes" id="UP000293550">
    <property type="component" value="Unassembled WGS sequence"/>
</dbReference>
<gene>
    <name evidence="5" type="primary">adk</name>
    <name evidence="9" type="ORF">EQU50_04855</name>
</gene>
<evidence type="ECO:0000256" key="7">
    <source>
        <dbReference type="RuleBase" id="RU003331"/>
    </source>
</evidence>
<keyword evidence="1 5" id="KW-0808">Transferase</keyword>
<dbReference type="AlphaFoldDB" id="A0A4V2DZU4"/>
<dbReference type="GO" id="GO:0044209">
    <property type="term" value="P:AMP salvage"/>
    <property type="evidence" value="ECO:0007669"/>
    <property type="project" value="UniProtKB-UniRule"/>
</dbReference>
<dbReference type="OrthoDB" id="9805030at2"/>
<feature type="binding site" evidence="5">
    <location>
        <position position="149"/>
    </location>
    <ligand>
        <name>Zn(2+)</name>
        <dbReference type="ChEBI" id="CHEBI:29105"/>
        <note>structural</note>
    </ligand>
</feature>
<name>A0A4V2DZU4_9PROT</name>
<evidence type="ECO:0000256" key="3">
    <source>
        <dbReference type="ARBA" id="ARBA00022741"/>
    </source>
</evidence>
<dbReference type="InterPro" id="IPR007862">
    <property type="entry name" value="Adenylate_kinase_lid-dom"/>
</dbReference>
<keyword evidence="5" id="KW-0963">Cytoplasm</keyword>
<comment type="subcellular location">
    <subcellularLocation>
        <location evidence="5 7">Cytoplasm</location>
    </subcellularLocation>
</comment>
<dbReference type="InterPro" id="IPR033690">
    <property type="entry name" value="Adenylat_kinase_CS"/>
</dbReference>
<keyword evidence="3 5" id="KW-0547">Nucleotide-binding</keyword>
<dbReference type="NCBIfam" id="NF001381">
    <property type="entry name" value="PRK00279.1-3"/>
    <property type="match status" value="1"/>
</dbReference>
<dbReference type="CDD" id="cd01428">
    <property type="entry name" value="ADK"/>
    <property type="match status" value="1"/>
</dbReference>
<evidence type="ECO:0000256" key="2">
    <source>
        <dbReference type="ARBA" id="ARBA00022727"/>
    </source>
</evidence>
<keyword evidence="5 7" id="KW-0067">ATP-binding</keyword>
<protein>
    <recommendedName>
        <fullName evidence="5 7">Adenylate kinase</fullName>
        <shortName evidence="5">AK</shortName>
        <ecNumber evidence="5 7">2.7.4.3</ecNumber>
    </recommendedName>
    <alternativeName>
        <fullName evidence="5">ATP-AMP transphosphorylase</fullName>
    </alternativeName>
    <alternativeName>
        <fullName evidence="5">ATP:AMP phosphotransferase</fullName>
    </alternativeName>
    <alternativeName>
        <fullName evidence="5">Adenylate monophosphate kinase</fullName>
    </alternativeName>
</protein>
<feature type="binding site" evidence="5">
    <location>
        <begin position="135"/>
        <end position="136"/>
    </location>
    <ligand>
        <name>ATP</name>
        <dbReference type="ChEBI" id="CHEBI:30616"/>
    </ligand>
</feature>
<feature type="binding site" evidence="5">
    <location>
        <position position="199"/>
    </location>
    <ligand>
        <name>ATP</name>
        <dbReference type="ChEBI" id="CHEBI:30616"/>
    </ligand>
</feature>
<comment type="caution">
    <text evidence="5">Lacks conserved residue(s) required for the propagation of feature annotation.</text>
</comment>
<feature type="binding site" evidence="5">
    <location>
        <position position="129"/>
    </location>
    <ligand>
        <name>Zn(2+)</name>
        <dbReference type="ChEBI" id="CHEBI:29105"/>
        <note>structural</note>
    </ligand>
</feature>
<comment type="domain">
    <text evidence="5">Consists of three domains, a large central CORE domain and two small peripheral domains, NMPbind and LID, which undergo movements during catalysis. The LID domain closes over the site of phosphoryl transfer upon ATP binding. Assembling and dissambling the active center during each catalytic cycle provides an effective means to prevent ATP hydrolysis. Some bacteria have evolved a zinc-coordinating structure that stabilizes the LID domain.</text>
</comment>
<dbReference type="NCBIfam" id="TIGR01351">
    <property type="entry name" value="adk"/>
    <property type="match status" value="1"/>
</dbReference>
<dbReference type="GO" id="GO:0005524">
    <property type="term" value="F:ATP binding"/>
    <property type="evidence" value="ECO:0007669"/>
    <property type="project" value="UniProtKB-UniRule"/>
</dbReference>
<feature type="binding site" evidence="5">
    <location>
        <position position="152"/>
    </location>
    <ligand>
        <name>Zn(2+)</name>
        <dbReference type="ChEBI" id="CHEBI:29105"/>
        <note>structural</note>
    </ligand>
</feature>
<comment type="function">
    <text evidence="5">Catalyzes the reversible transfer of the terminal phosphate group between ATP and AMP. Plays an important role in cellular energy homeostasis and in adenine nucleotide metabolism.</text>
</comment>
<feature type="binding site" evidence="5">
    <location>
        <position position="31"/>
    </location>
    <ligand>
        <name>AMP</name>
        <dbReference type="ChEBI" id="CHEBI:456215"/>
    </ligand>
</feature>
<dbReference type="InterPro" id="IPR000850">
    <property type="entry name" value="Adenylat/UMP-CMP_kin"/>
</dbReference>
<dbReference type="EMBL" id="SCFB01000005">
    <property type="protein sequence ID" value="RZI46267.1"/>
    <property type="molecule type" value="Genomic_DNA"/>
</dbReference>
<feature type="binding site" evidence="5">
    <location>
        <position position="36"/>
    </location>
    <ligand>
        <name>AMP</name>
        <dbReference type="ChEBI" id="CHEBI:456215"/>
    </ligand>
</feature>
<keyword evidence="5" id="KW-0862">Zinc</keyword>
<dbReference type="NCBIfam" id="NF011100">
    <property type="entry name" value="PRK14527.1"/>
    <property type="match status" value="1"/>
</dbReference>
<feature type="binding site" evidence="5">
    <location>
        <position position="132"/>
    </location>
    <ligand>
        <name>Zn(2+)</name>
        <dbReference type="ChEBI" id="CHEBI:29105"/>
        <note>structural</note>
    </ligand>
</feature>
<comment type="catalytic activity">
    <reaction evidence="5 7">
        <text>AMP + ATP = 2 ADP</text>
        <dbReference type="Rhea" id="RHEA:12973"/>
        <dbReference type="ChEBI" id="CHEBI:30616"/>
        <dbReference type="ChEBI" id="CHEBI:456215"/>
        <dbReference type="ChEBI" id="CHEBI:456216"/>
        <dbReference type="EC" id="2.7.4.3"/>
    </reaction>
</comment>
<feature type="binding site" evidence="5">
    <location>
        <position position="171"/>
    </location>
    <ligand>
        <name>AMP</name>
        <dbReference type="ChEBI" id="CHEBI:456215"/>
    </ligand>
</feature>
<comment type="pathway">
    <text evidence="5">Purine metabolism; AMP biosynthesis via salvage pathway; AMP from ADP: step 1/1.</text>
</comment>
<reference evidence="9 10" key="1">
    <citation type="submission" date="2018-10" db="EMBL/GenBank/DDBJ databases">
        <title>An updated phylogeny of the Alphaproteobacteria reveals that the parasitic Rickettsiales and Holosporales have independent origins.</title>
        <authorList>
            <person name="Munoz-Gomez S.A."/>
            <person name="Hess S."/>
            <person name="Burger G."/>
            <person name="Lang B.F."/>
            <person name="Susko E."/>
            <person name="Slamovits C.H."/>
            <person name="Roger A.J."/>
        </authorList>
    </citation>
    <scope>NUCLEOTIDE SEQUENCE [LARGE SCALE GENOMIC DNA]</scope>
    <source>
        <strain evidence="9">HOLO01</strain>
    </source>
</reference>
<dbReference type="PANTHER" id="PTHR23359">
    <property type="entry name" value="NUCLEOTIDE KINASE"/>
    <property type="match status" value="1"/>
</dbReference>
<proteinExistence type="inferred from homology"/>
<feature type="domain" description="Adenylate kinase active site lid" evidence="8">
    <location>
        <begin position="126"/>
        <end position="162"/>
    </location>
</feature>
<feature type="binding site" evidence="5">
    <location>
        <begin position="10"/>
        <end position="15"/>
    </location>
    <ligand>
        <name>ATP</name>
        <dbReference type="ChEBI" id="CHEBI:30616"/>
    </ligand>
</feature>
<feature type="binding site" evidence="5">
    <location>
        <begin position="57"/>
        <end position="59"/>
    </location>
    <ligand>
        <name>AMP</name>
        <dbReference type="ChEBI" id="CHEBI:456215"/>
    </ligand>
</feature>
<sequence>MILVFLGPPGCGKGTQSQFLKDTHGFCHLSTGDLLRTEVHSQSQLGLQIASTINNGLFVNDQIILDIIKKSLEQAETRDVLFDGFPRSLVQAKALDNVLDEQNLKIDCVVSFSIAEDALVDRITGRFNCVDCGRVYHEKNNKPQVEGICDTCGGKRFVSREDDSKESLEKRLKIYYESTYPLINYYKEKGLLIEIDSSQNLDNVKSQIVSVINRF</sequence>
<dbReference type="SUPFAM" id="SSF52540">
    <property type="entry name" value="P-loop containing nucleoside triphosphate hydrolases"/>
    <property type="match status" value="1"/>
</dbReference>
<keyword evidence="4 5" id="KW-0418">Kinase</keyword>
<dbReference type="Pfam" id="PF05191">
    <property type="entry name" value="ADK_lid"/>
    <property type="match status" value="1"/>
</dbReference>
<evidence type="ECO:0000256" key="1">
    <source>
        <dbReference type="ARBA" id="ARBA00022679"/>
    </source>
</evidence>
<dbReference type="Gene3D" id="3.40.50.300">
    <property type="entry name" value="P-loop containing nucleotide triphosphate hydrolases"/>
    <property type="match status" value="1"/>
</dbReference>
<dbReference type="UniPathway" id="UPA00588">
    <property type="reaction ID" value="UER00649"/>
</dbReference>
<organism evidence="9 10">
    <name type="scientific">Candidatus Finniella inopinata</name>
    <dbReference type="NCBI Taxonomy" id="1696036"/>
    <lineage>
        <taxon>Bacteria</taxon>
        <taxon>Pseudomonadati</taxon>
        <taxon>Pseudomonadota</taxon>
        <taxon>Alphaproteobacteria</taxon>
        <taxon>Holosporales</taxon>
        <taxon>Candidatus Paracaedibacteraceae</taxon>
        <taxon>Candidatus Finniella</taxon>
    </lineage>
</organism>
<keyword evidence="10" id="KW-1185">Reference proteome</keyword>
<dbReference type="GO" id="GO:0005737">
    <property type="term" value="C:cytoplasm"/>
    <property type="evidence" value="ECO:0007669"/>
    <property type="project" value="UniProtKB-SubCell"/>
</dbReference>
<feature type="binding site" evidence="5">
    <location>
        <position position="126"/>
    </location>
    <ligand>
        <name>ATP</name>
        <dbReference type="ChEBI" id="CHEBI:30616"/>
    </ligand>
</feature>
<dbReference type="HAMAP" id="MF_00235">
    <property type="entry name" value="Adenylate_kinase_Adk"/>
    <property type="match status" value="1"/>
</dbReference>
<feature type="binding site" evidence="5">
    <location>
        <position position="91"/>
    </location>
    <ligand>
        <name>AMP</name>
        <dbReference type="ChEBI" id="CHEBI:456215"/>
    </ligand>
</feature>
<evidence type="ECO:0000313" key="10">
    <source>
        <dbReference type="Proteomes" id="UP000293550"/>
    </source>
</evidence>
<keyword evidence="5" id="KW-0479">Metal-binding</keyword>
<feature type="binding site" evidence="5">
    <location>
        <begin position="84"/>
        <end position="87"/>
    </location>
    <ligand>
        <name>AMP</name>
        <dbReference type="ChEBI" id="CHEBI:456215"/>
    </ligand>
</feature>
<comment type="subunit">
    <text evidence="5 7">Monomer.</text>
</comment>
<evidence type="ECO:0000259" key="8">
    <source>
        <dbReference type="Pfam" id="PF05191"/>
    </source>
</evidence>
<comment type="caution">
    <text evidence="9">The sequence shown here is derived from an EMBL/GenBank/DDBJ whole genome shotgun (WGS) entry which is preliminary data.</text>
</comment>
<dbReference type="GO" id="GO:0008270">
    <property type="term" value="F:zinc ion binding"/>
    <property type="evidence" value="ECO:0007669"/>
    <property type="project" value="UniProtKB-UniRule"/>
</dbReference>
<accession>A0A4V2DZU4</accession>
<dbReference type="InterPro" id="IPR006259">
    <property type="entry name" value="Adenyl_kin_sub"/>
</dbReference>
<evidence type="ECO:0000256" key="4">
    <source>
        <dbReference type="ARBA" id="ARBA00022777"/>
    </source>
</evidence>
<dbReference type="InterPro" id="IPR027417">
    <property type="entry name" value="P-loop_NTPase"/>
</dbReference>
<dbReference type="PROSITE" id="PS00113">
    <property type="entry name" value="ADENYLATE_KINASE"/>
    <property type="match status" value="1"/>
</dbReference>
<evidence type="ECO:0000256" key="6">
    <source>
        <dbReference type="RuleBase" id="RU003330"/>
    </source>
</evidence>
<dbReference type="EC" id="2.7.4.3" evidence="5 7"/>
<comment type="similarity">
    <text evidence="5 6">Belongs to the adenylate kinase family.</text>
</comment>
<dbReference type="FunFam" id="3.40.50.300:FF:000106">
    <property type="entry name" value="Adenylate kinase mitochondrial"/>
    <property type="match status" value="1"/>
</dbReference>
<feature type="binding site" evidence="5">
    <location>
        <position position="160"/>
    </location>
    <ligand>
        <name>AMP</name>
        <dbReference type="ChEBI" id="CHEBI:456215"/>
    </ligand>
</feature>
<evidence type="ECO:0000256" key="5">
    <source>
        <dbReference type="HAMAP-Rule" id="MF_00235"/>
    </source>
</evidence>
<dbReference type="PRINTS" id="PR00094">
    <property type="entry name" value="ADENYLTKNASE"/>
</dbReference>
<dbReference type="GO" id="GO:0004017">
    <property type="term" value="F:AMP kinase activity"/>
    <property type="evidence" value="ECO:0007669"/>
    <property type="project" value="UniProtKB-UniRule"/>
</dbReference>
<evidence type="ECO:0000313" key="9">
    <source>
        <dbReference type="EMBL" id="RZI46267.1"/>
    </source>
</evidence>
<feature type="region of interest" description="NMP" evidence="5">
    <location>
        <begin position="30"/>
        <end position="59"/>
    </location>
</feature>